<dbReference type="EMBL" id="PDJF01000001">
    <property type="protein sequence ID" value="PFG28900.1"/>
    <property type="molecule type" value="Genomic_DNA"/>
</dbReference>
<sequence>MTQRVYTGHGGSRLAATVMLVRDGRLGLEVWVQERVTSMPNYPGVTVFPGGGVDVRDFPMEEGKTDASLWSGLPVEDLAAQLGTTTSQAQALAFAAVRELFEETGTLLATHSNGTVVADASPFHPERLALESHRLSLTHVLWDNNLRINSDLLHPWARWVGASESGNEFDNFTFLAAHPTGQEPDDDTSEADSGGWFPPQLLLEGWRAGLVRFVIPTWAQLLRLSRCASVEEALAEAAKSDMTPVVGDPIDDPQYREFFTVKPHVRI</sequence>
<dbReference type="GO" id="GO:0016818">
    <property type="term" value="F:hydrolase activity, acting on acid anhydrides, in phosphorus-containing anhydrides"/>
    <property type="evidence" value="ECO:0007669"/>
    <property type="project" value="InterPro"/>
</dbReference>
<comment type="caution">
    <text evidence="8">The sequence shown here is derived from an EMBL/GenBank/DDBJ whole genome shotgun (WGS) entry which is preliminary data.</text>
</comment>
<comment type="cofactor">
    <cofactor evidence="2">
        <name>Mg(2+)</name>
        <dbReference type="ChEBI" id="CHEBI:18420"/>
    </cofactor>
</comment>
<dbReference type="Proteomes" id="UP000221653">
    <property type="component" value="Unassembled WGS sequence"/>
</dbReference>
<proteinExistence type="predicted"/>
<evidence type="ECO:0000256" key="5">
    <source>
        <dbReference type="ARBA" id="ARBA00022842"/>
    </source>
</evidence>
<dbReference type="AlphaFoldDB" id="A0A2A9DSI9"/>
<dbReference type="InterPro" id="IPR015797">
    <property type="entry name" value="NUDIX_hydrolase-like_dom_sf"/>
</dbReference>
<dbReference type="InterPro" id="IPR000086">
    <property type="entry name" value="NUDIX_hydrolase_dom"/>
</dbReference>
<dbReference type="RefSeq" id="WP_048380579.1">
    <property type="nucleotide sequence ID" value="NZ_LDYE01000007.1"/>
</dbReference>
<dbReference type="InterPro" id="IPR039121">
    <property type="entry name" value="NUDT19"/>
</dbReference>
<protein>
    <recommendedName>
        <fullName evidence="7">Nudix hydrolase domain-containing protein</fullName>
    </recommendedName>
</protein>
<dbReference type="PANTHER" id="PTHR12318:SF0">
    <property type="entry name" value="ACYL-COENZYME A DIPHOSPHATASE NUDT19"/>
    <property type="match status" value="1"/>
</dbReference>
<keyword evidence="4" id="KW-0378">Hydrolase</keyword>
<keyword evidence="9" id="KW-1185">Reference proteome</keyword>
<reference evidence="8 9" key="1">
    <citation type="submission" date="2017-10" db="EMBL/GenBank/DDBJ databases">
        <title>Sequencing the genomes of 1000 actinobacteria strains.</title>
        <authorList>
            <person name="Klenk H.-P."/>
        </authorList>
    </citation>
    <scope>NUCLEOTIDE SEQUENCE [LARGE SCALE GENOMIC DNA]</scope>
    <source>
        <strain evidence="8 9">DSM 20688</strain>
    </source>
</reference>
<keyword evidence="3" id="KW-0479">Metal-binding</keyword>
<keyword evidence="5" id="KW-0460">Magnesium</keyword>
<dbReference type="PROSITE" id="PS51462">
    <property type="entry name" value="NUDIX"/>
    <property type="match status" value="1"/>
</dbReference>
<comment type="cofactor">
    <cofactor evidence="1">
        <name>Mn(2+)</name>
        <dbReference type="ChEBI" id="CHEBI:29035"/>
    </cofactor>
</comment>
<dbReference type="Gene3D" id="3.90.79.10">
    <property type="entry name" value="Nucleoside Triphosphate Pyrophosphohydrolase"/>
    <property type="match status" value="1"/>
</dbReference>
<evidence type="ECO:0000313" key="8">
    <source>
        <dbReference type="EMBL" id="PFG28900.1"/>
    </source>
</evidence>
<dbReference type="CDD" id="cd18870">
    <property type="entry name" value="NUDIX_AcylCoAdiphos_Nudt19"/>
    <property type="match status" value="1"/>
</dbReference>
<keyword evidence="6" id="KW-0464">Manganese</keyword>
<evidence type="ECO:0000256" key="1">
    <source>
        <dbReference type="ARBA" id="ARBA00001936"/>
    </source>
</evidence>
<dbReference type="STRING" id="1724.GCA_001044175_02125"/>
<name>A0A2A9DSI9_9CORY</name>
<feature type="domain" description="Nudix hydrolase" evidence="7">
    <location>
        <begin position="11"/>
        <end position="220"/>
    </location>
</feature>
<dbReference type="GO" id="GO:0046872">
    <property type="term" value="F:metal ion binding"/>
    <property type="evidence" value="ECO:0007669"/>
    <property type="project" value="UniProtKB-KW"/>
</dbReference>
<evidence type="ECO:0000256" key="3">
    <source>
        <dbReference type="ARBA" id="ARBA00022723"/>
    </source>
</evidence>
<dbReference type="OrthoDB" id="7183442at2"/>
<evidence type="ECO:0000256" key="2">
    <source>
        <dbReference type="ARBA" id="ARBA00001946"/>
    </source>
</evidence>
<dbReference type="SUPFAM" id="SSF55811">
    <property type="entry name" value="Nudix"/>
    <property type="match status" value="1"/>
</dbReference>
<dbReference type="PANTHER" id="PTHR12318">
    <property type="entry name" value="TESTOSTERONE-REGULATED PROTEIN RP2"/>
    <property type="match status" value="1"/>
</dbReference>
<organism evidence="8 9">
    <name type="scientific">Corynebacterium renale</name>
    <dbReference type="NCBI Taxonomy" id="1724"/>
    <lineage>
        <taxon>Bacteria</taxon>
        <taxon>Bacillati</taxon>
        <taxon>Actinomycetota</taxon>
        <taxon>Actinomycetes</taxon>
        <taxon>Mycobacteriales</taxon>
        <taxon>Corynebacteriaceae</taxon>
        <taxon>Corynebacterium</taxon>
    </lineage>
</organism>
<evidence type="ECO:0000256" key="6">
    <source>
        <dbReference type="ARBA" id="ARBA00023211"/>
    </source>
</evidence>
<evidence type="ECO:0000259" key="7">
    <source>
        <dbReference type="PROSITE" id="PS51462"/>
    </source>
</evidence>
<accession>A0A2A9DSI9</accession>
<evidence type="ECO:0000313" key="9">
    <source>
        <dbReference type="Proteomes" id="UP000221653"/>
    </source>
</evidence>
<gene>
    <name evidence="8" type="ORF">ATK06_2029</name>
</gene>
<evidence type="ECO:0000256" key="4">
    <source>
        <dbReference type="ARBA" id="ARBA00022801"/>
    </source>
</evidence>